<keyword evidence="4" id="KW-1185">Reference proteome</keyword>
<evidence type="ECO:0000256" key="1">
    <source>
        <dbReference type="ARBA" id="ARBA00023118"/>
    </source>
</evidence>
<name>A0A3M0BKL7_9AQUI</name>
<dbReference type="NCBIfam" id="TIGR01894">
    <property type="entry name" value="cas_TM1795_cmr1"/>
    <property type="match status" value="1"/>
</dbReference>
<protein>
    <submittedName>
        <fullName evidence="3">CRISPR type III-B/RAMP module RAMP protein Cmr1</fullName>
    </submittedName>
</protein>
<dbReference type="AlphaFoldDB" id="A0A3M0BKL7"/>
<dbReference type="GO" id="GO:0051607">
    <property type="term" value="P:defense response to virus"/>
    <property type="evidence" value="ECO:0007669"/>
    <property type="project" value="UniProtKB-KW"/>
</dbReference>
<gene>
    <name evidence="3" type="ORF">CLV39_0616</name>
</gene>
<evidence type="ECO:0000313" key="3">
    <source>
        <dbReference type="EMBL" id="RMA96964.1"/>
    </source>
</evidence>
<reference evidence="3 4" key="1">
    <citation type="submission" date="2018-10" db="EMBL/GenBank/DDBJ databases">
        <title>Genomic Encyclopedia of Archaeal and Bacterial Type Strains, Phase II (KMG-II): from individual species to whole genera.</title>
        <authorList>
            <person name="Goeker M."/>
        </authorList>
    </citation>
    <scope>NUCLEOTIDE SEQUENCE [LARGE SCALE GENOMIC DNA]</scope>
    <source>
        <strain evidence="3 4">VM1</strain>
    </source>
</reference>
<organism evidence="3 4">
    <name type="scientific">Hydrogenothermus marinus</name>
    <dbReference type="NCBI Taxonomy" id="133270"/>
    <lineage>
        <taxon>Bacteria</taxon>
        <taxon>Pseudomonadati</taxon>
        <taxon>Aquificota</taxon>
        <taxon>Aquificia</taxon>
        <taxon>Aquificales</taxon>
        <taxon>Hydrogenothermaceae</taxon>
        <taxon>Hydrogenothermus</taxon>
    </lineage>
</organism>
<evidence type="ECO:0000313" key="4">
    <source>
        <dbReference type="Proteomes" id="UP000280842"/>
    </source>
</evidence>
<feature type="domain" description="CRISPR type III-associated protein" evidence="2">
    <location>
        <begin position="7"/>
        <end position="157"/>
    </location>
</feature>
<dbReference type="OrthoDB" id="9806750at2"/>
<dbReference type="InterPro" id="IPR005537">
    <property type="entry name" value="RAMP_III_fam"/>
</dbReference>
<sequence length="312" mass="36214">MKEITLTVKTITPTLMGGAFSQNDGIRPSEIKAIMRFAFRLVAGKYIEHNKEGLIKLKEKESLIFGSTNQKSIFSLIVKNQSLDIKKIALLPHKNGFKNKRDMISPNSKFDLKIQVKRPINKDISIQESLDFFKALLNVASLIGIGYRKNRFNGNLELEKFSLSEEVEKIDNICKALFNESEKDIDVPLFPVLAKKPKKVYKVFSIPLKKPFRQSLNYEEFLKKVYENVIHEIESKSDYSCLLGSAKKRQGSLINFSIYNNKIFIFSFFYKDKNCFGRFNEDKDKFYKNWQKGTEEVIEKLKDNFGVKNENR</sequence>
<dbReference type="InterPro" id="IPR007522">
    <property type="entry name" value="CRISPR-assoc_prot_TM1795"/>
</dbReference>
<evidence type="ECO:0000259" key="2">
    <source>
        <dbReference type="Pfam" id="PF03787"/>
    </source>
</evidence>
<comment type="caution">
    <text evidence="3">The sequence shown here is derived from an EMBL/GenBank/DDBJ whole genome shotgun (WGS) entry which is preliminary data.</text>
</comment>
<proteinExistence type="predicted"/>
<dbReference type="Pfam" id="PF03787">
    <property type="entry name" value="RAMPs"/>
    <property type="match status" value="1"/>
</dbReference>
<dbReference type="EMBL" id="REFO01000011">
    <property type="protein sequence ID" value="RMA96964.1"/>
    <property type="molecule type" value="Genomic_DNA"/>
</dbReference>
<accession>A0A3M0BKL7</accession>
<dbReference type="RefSeq" id="WP_121922760.1">
    <property type="nucleotide sequence ID" value="NZ_REFO01000011.1"/>
</dbReference>
<keyword evidence="1" id="KW-0051">Antiviral defense</keyword>
<dbReference type="Proteomes" id="UP000280842">
    <property type="component" value="Unassembled WGS sequence"/>
</dbReference>